<dbReference type="AlphaFoldDB" id="A0A5B9W939"/>
<reference evidence="6 7" key="1">
    <citation type="submission" date="2019-08" db="EMBL/GenBank/DDBJ databases">
        <title>Deep-cultivation of Planctomycetes and their phenomic and genomic characterization uncovers novel biology.</title>
        <authorList>
            <person name="Wiegand S."/>
            <person name="Jogler M."/>
            <person name="Boedeker C."/>
            <person name="Pinto D."/>
            <person name="Vollmers J."/>
            <person name="Rivas-Marin E."/>
            <person name="Kohn T."/>
            <person name="Peeters S.H."/>
            <person name="Heuer A."/>
            <person name="Rast P."/>
            <person name="Oberbeckmann S."/>
            <person name="Bunk B."/>
            <person name="Jeske O."/>
            <person name="Meyerdierks A."/>
            <person name="Storesund J.E."/>
            <person name="Kallscheuer N."/>
            <person name="Luecker S."/>
            <person name="Lage O.M."/>
            <person name="Pohl T."/>
            <person name="Merkel B.J."/>
            <person name="Hornburger P."/>
            <person name="Mueller R.-W."/>
            <person name="Bruemmer F."/>
            <person name="Labrenz M."/>
            <person name="Spormann A.M."/>
            <person name="Op den Camp H."/>
            <person name="Overmann J."/>
            <person name="Amann R."/>
            <person name="Jetten M.S.M."/>
            <person name="Mascher T."/>
            <person name="Medema M.H."/>
            <person name="Devos D.P."/>
            <person name="Kaster A.-K."/>
            <person name="Ovreas L."/>
            <person name="Rohde M."/>
            <person name="Galperin M.Y."/>
            <person name="Jogler C."/>
        </authorList>
    </citation>
    <scope>NUCLEOTIDE SEQUENCE [LARGE SCALE GENOMIC DNA]</scope>
    <source>
        <strain evidence="6 7">OJF2</strain>
    </source>
</reference>
<dbReference type="RefSeq" id="WP_148596455.1">
    <property type="nucleotide sequence ID" value="NZ_CP042997.1"/>
</dbReference>
<evidence type="ECO:0000313" key="7">
    <source>
        <dbReference type="Proteomes" id="UP000324233"/>
    </source>
</evidence>
<feature type="domain" description="Chalcone/stilbene synthase C-terminal" evidence="5">
    <location>
        <begin position="227"/>
        <end position="362"/>
    </location>
</feature>
<name>A0A5B9W939_9BACT</name>
<dbReference type="Pfam" id="PF00195">
    <property type="entry name" value="Chal_sti_synt_N"/>
    <property type="match status" value="1"/>
</dbReference>
<comment type="similarity">
    <text evidence="1">Belongs to the thiolase-like superfamily. Chalcone/stilbene synthases family.</text>
</comment>
<dbReference type="GO" id="GO:0030639">
    <property type="term" value="P:polyketide biosynthetic process"/>
    <property type="evidence" value="ECO:0007669"/>
    <property type="project" value="TreeGrafter"/>
</dbReference>
<feature type="domain" description="Chalcone/stilbene synthase N-terminal" evidence="4">
    <location>
        <begin position="4"/>
        <end position="208"/>
    </location>
</feature>
<sequence length="363" mass="38005">MSTVIAGIGTALPPHRISQEDAALIARKYACESPSQERLFAALYRRAGVEGRGCVVLDRSDGPLEGRQTFYGEAAPSTLERMRRYEAEAGPLGLLAAKAALDAAGIPPGRVTHLITVSCSGFHAPGLDVTLIGHLPLRAEAARTHVGFMGCHGALNGLRVADAFLRADPDACVLLCALELCSLHHQYGWDAERIVSNSLFADGAAAVVAVPEAASAGVARASRRLRLVASGSTLIADSEDAMSWRIGDHGFQMTLSNRVPDLIGTHLRPWLESWLARHGLDLASVGSWAVHPGGPRILSAVAEALGLGHDALGVSQRVLAEHGNMSSPTILFILDRLARAGAPGPCVALAFGPGLAVEAAILD</sequence>
<protein>
    <submittedName>
        <fullName evidence="6">Alpha-pyrone synthesis polyketide synthase-like Pks18</fullName>
        <ecNumber evidence="6">2.3.1.-</ecNumber>
    </submittedName>
</protein>
<gene>
    <name evidence="6" type="ORF">OJF2_53990</name>
</gene>
<dbReference type="EC" id="2.3.1.-" evidence="6"/>
<dbReference type="InterPro" id="IPR011141">
    <property type="entry name" value="Polyketide_synthase_type-III"/>
</dbReference>
<feature type="active site" description="Acyl-thioester intermediate" evidence="3">
    <location>
        <position position="151"/>
    </location>
</feature>
<dbReference type="CDD" id="cd00831">
    <property type="entry name" value="CHS_like"/>
    <property type="match status" value="1"/>
</dbReference>
<proteinExistence type="inferred from homology"/>
<dbReference type="PIRSF" id="PIRSF000451">
    <property type="entry name" value="PKS_III"/>
    <property type="match status" value="1"/>
</dbReference>
<keyword evidence="6" id="KW-0012">Acyltransferase</keyword>
<evidence type="ECO:0000256" key="2">
    <source>
        <dbReference type="ARBA" id="ARBA00022679"/>
    </source>
</evidence>
<evidence type="ECO:0000256" key="1">
    <source>
        <dbReference type="ARBA" id="ARBA00005531"/>
    </source>
</evidence>
<keyword evidence="7" id="KW-1185">Reference proteome</keyword>
<dbReference type="Gene3D" id="3.40.47.10">
    <property type="match status" value="2"/>
</dbReference>
<organism evidence="6 7">
    <name type="scientific">Aquisphaera giovannonii</name>
    <dbReference type="NCBI Taxonomy" id="406548"/>
    <lineage>
        <taxon>Bacteria</taxon>
        <taxon>Pseudomonadati</taxon>
        <taxon>Planctomycetota</taxon>
        <taxon>Planctomycetia</taxon>
        <taxon>Isosphaerales</taxon>
        <taxon>Isosphaeraceae</taxon>
        <taxon>Aquisphaera</taxon>
    </lineage>
</organism>
<accession>A0A5B9W939</accession>
<dbReference type="PANTHER" id="PTHR11877">
    <property type="entry name" value="HYDROXYMETHYLGLUTARYL-COA SYNTHASE"/>
    <property type="match status" value="1"/>
</dbReference>
<dbReference type="SUPFAM" id="SSF53901">
    <property type="entry name" value="Thiolase-like"/>
    <property type="match status" value="2"/>
</dbReference>
<dbReference type="OrthoDB" id="9786288at2"/>
<dbReference type="EMBL" id="CP042997">
    <property type="protein sequence ID" value="QEH36814.1"/>
    <property type="molecule type" value="Genomic_DNA"/>
</dbReference>
<dbReference type="KEGG" id="agv:OJF2_53990"/>
<dbReference type="GO" id="GO:0016747">
    <property type="term" value="F:acyltransferase activity, transferring groups other than amino-acyl groups"/>
    <property type="evidence" value="ECO:0007669"/>
    <property type="project" value="InterPro"/>
</dbReference>
<evidence type="ECO:0000256" key="3">
    <source>
        <dbReference type="PIRSR" id="PIRSR000451-1"/>
    </source>
</evidence>
<dbReference type="InterPro" id="IPR001099">
    <property type="entry name" value="Chalcone/stilbene_synt_N"/>
</dbReference>
<dbReference type="InterPro" id="IPR016039">
    <property type="entry name" value="Thiolase-like"/>
</dbReference>
<dbReference type="Proteomes" id="UP000324233">
    <property type="component" value="Chromosome"/>
</dbReference>
<keyword evidence="2 6" id="KW-0808">Transferase</keyword>
<dbReference type="PANTHER" id="PTHR11877:SF46">
    <property type="entry name" value="TYPE III POLYKETIDE SYNTHASE A"/>
    <property type="match status" value="1"/>
</dbReference>
<evidence type="ECO:0000259" key="5">
    <source>
        <dbReference type="Pfam" id="PF02797"/>
    </source>
</evidence>
<dbReference type="Pfam" id="PF02797">
    <property type="entry name" value="Chal_sti_synt_C"/>
    <property type="match status" value="1"/>
</dbReference>
<evidence type="ECO:0000259" key="4">
    <source>
        <dbReference type="Pfam" id="PF00195"/>
    </source>
</evidence>
<evidence type="ECO:0000313" key="6">
    <source>
        <dbReference type="EMBL" id="QEH36814.1"/>
    </source>
</evidence>
<dbReference type="InterPro" id="IPR012328">
    <property type="entry name" value="Chalcone/stilbene_synt_C"/>
</dbReference>